<evidence type="ECO:0000256" key="1">
    <source>
        <dbReference type="ARBA" id="ARBA00006484"/>
    </source>
</evidence>
<dbReference type="Pfam" id="PF13561">
    <property type="entry name" value="adh_short_C2"/>
    <property type="match status" value="1"/>
</dbReference>
<dbReference type="OrthoDB" id="9796652at2"/>
<reference evidence="4 5" key="1">
    <citation type="submission" date="2017-07" db="EMBL/GenBank/DDBJ databases">
        <title>Genome Sequence of Antarctobacter heliothermus Strain SMS3 Isolated from a culture of the Diatom Skeletonema marinoi.</title>
        <authorList>
            <person name="Topel M."/>
            <person name="Pinder M.I.M."/>
            <person name="Johansson O.N."/>
            <person name="Kourtchenko O."/>
            <person name="Godhe A."/>
            <person name="Clarke A.K."/>
        </authorList>
    </citation>
    <scope>NUCLEOTIDE SEQUENCE [LARGE SCALE GENOMIC DNA]</scope>
    <source>
        <strain evidence="4 5">SMS3</strain>
    </source>
</reference>
<protein>
    <submittedName>
        <fullName evidence="4">3-ketoacyl-ACP reductase</fullName>
        <ecNumber evidence="4">1.1.1.100</ecNumber>
    </submittedName>
</protein>
<dbReference type="Proteomes" id="UP000203589">
    <property type="component" value="Chromosome"/>
</dbReference>
<dbReference type="InterPro" id="IPR002347">
    <property type="entry name" value="SDR_fam"/>
</dbReference>
<dbReference type="PRINTS" id="PR00081">
    <property type="entry name" value="GDHRDH"/>
</dbReference>
<dbReference type="PANTHER" id="PTHR42760:SF133">
    <property type="entry name" value="3-OXOACYL-[ACYL-CARRIER-PROTEIN] REDUCTASE"/>
    <property type="match status" value="1"/>
</dbReference>
<dbReference type="Gene3D" id="3.40.50.720">
    <property type="entry name" value="NAD(P)-binding Rossmann-like Domain"/>
    <property type="match status" value="1"/>
</dbReference>
<dbReference type="EC" id="1.1.1.100" evidence="4"/>
<dbReference type="PROSITE" id="PS00061">
    <property type="entry name" value="ADH_SHORT"/>
    <property type="match status" value="1"/>
</dbReference>
<dbReference type="SMART" id="SM00822">
    <property type="entry name" value="PKS_KR"/>
    <property type="match status" value="1"/>
</dbReference>
<dbReference type="RefSeq" id="WP_094037075.1">
    <property type="nucleotide sequence ID" value="NZ_CP022540.1"/>
</dbReference>
<dbReference type="FunFam" id="3.40.50.720:FF:000084">
    <property type="entry name" value="Short-chain dehydrogenase reductase"/>
    <property type="match status" value="1"/>
</dbReference>
<organism evidence="4 5">
    <name type="scientific">Antarctobacter heliothermus</name>
    <dbReference type="NCBI Taxonomy" id="74033"/>
    <lineage>
        <taxon>Bacteria</taxon>
        <taxon>Pseudomonadati</taxon>
        <taxon>Pseudomonadota</taxon>
        <taxon>Alphaproteobacteria</taxon>
        <taxon>Rhodobacterales</taxon>
        <taxon>Roseobacteraceae</taxon>
        <taxon>Antarctobacter</taxon>
    </lineage>
</organism>
<dbReference type="PRINTS" id="PR00080">
    <property type="entry name" value="SDRFAMILY"/>
</dbReference>
<dbReference type="GO" id="GO:0004316">
    <property type="term" value="F:3-oxoacyl-[acyl-carrier-protein] reductase (NADPH) activity"/>
    <property type="evidence" value="ECO:0007669"/>
    <property type="project" value="UniProtKB-EC"/>
</dbReference>
<sequence>MSGIFDLTGKIAVVTGAGRGLGAEMAKALAAAGARVTLAGRSPEPLECVATIIRDAGGHADCMPCDITRADDVQALIEGVLARNGRIDILVNNAGINSWAPLTDVTDSDWHRMLDTHMTGPFLACREVLPGMIAQGGGKIVNTVSVAAQLGRPNVVPYSAAKGGLAMMTRGLAAEVAGKNIQVNGIGPGYFLTEMNRQIMDDQAAYEARVARIPAGRWGDPDELHGTIVFLASRASDYVSGQVIFVDGGLSTSF</sequence>
<dbReference type="KEGG" id="aht:ANTHELSMS3_02328"/>
<name>A0A222E473_9RHOB</name>
<evidence type="ECO:0000256" key="2">
    <source>
        <dbReference type="ARBA" id="ARBA00023002"/>
    </source>
</evidence>
<gene>
    <name evidence="4" type="ORF">ANTHELSMS3_02328</name>
</gene>
<dbReference type="InterPro" id="IPR020904">
    <property type="entry name" value="Sc_DH/Rdtase_CS"/>
</dbReference>
<keyword evidence="2 4" id="KW-0560">Oxidoreductase</keyword>
<dbReference type="GO" id="GO:0006633">
    <property type="term" value="P:fatty acid biosynthetic process"/>
    <property type="evidence" value="ECO:0007669"/>
    <property type="project" value="TreeGrafter"/>
</dbReference>
<dbReference type="NCBIfam" id="NF005559">
    <property type="entry name" value="PRK07231.1"/>
    <property type="match status" value="1"/>
</dbReference>
<dbReference type="InterPro" id="IPR057326">
    <property type="entry name" value="KR_dom"/>
</dbReference>
<dbReference type="InterPro" id="IPR036291">
    <property type="entry name" value="NAD(P)-bd_dom_sf"/>
</dbReference>
<feature type="domain" description="Ketoreductase" evidence="3">
    <location>
        <begin position="10"/>
        <end position="189"/>
    </location>
</feature>
<dbReference type="GO" id="GO:0048038">
    <property type="term" value="F:quinone binding"/>
    <property type="evidence" value="ECO:0007669"/>
    <property type="project" value="TreeGrafter"/>
</dbReference>
<keyword evidence="5" id="KW-1185">Reference proteome</keyword>
<dbReference type="EMBL" id="CP022540">
    <property type="protein sequence ID" value="ASP21004.1"/>
    <property type="molecule type" value="Genomic_DNA"/>
</dbReference>
<dbReference type="PANTHER" id="PTHR42760">
    <property type="entry name" value="SHORT-CHAIN DEHYDROGENASES/REDUCTASES FAMILY MEMBER"/>
    <property type="match status" value="1"/>
</dbReference>
<dbReference type="AlphaFoldDB" id="A0A222E473"/>
<proteinExistence type="inferred from homology"/>
<evidence type="ECO:0000313" key="5">
    <source>
        <dbReference type="Proteomes" id="UP000203589"/>
    </source>
</evidence>
<evidence type="ECO:0000259" key="3">
    <source>
        <dbReference type="SMART" id="SM00822"/>
    </source>
</evidence>
<dbReference type="SUPFAM" id="SSF51735">
    <property type="entry name" value="NAD(P)-binding Rossmann-fold domains"/>
    <property type="match status" value="1"/>
</dbReference>
<accession>A0A222E473</accession>
<comment type="similarity">
    <text evidence="1">Belongs to the short-chain dehydrogenases/reductases (SDR) family.</text>
</comment>
<evidence type="ECO:0000313" key="4">
    <source>
        <dbReference type="EMBL" id="ASP21004.1"/>
    </source>
</evidence>